<evidence type="ECO:0008006" key="5">
    <source>
        <dbReference type="Google" id="ProtNLM"/>
    </source>
</evidence>
<evidence type="ECO:0000256" key="1">
    <source>
        <dbReference type="SAM" id="Phobius"/>
    </source>
</evidence>
<name>A0A6A4SWX9_SCOMX</name>
<feature type="signal peptide" evidence="2">
    <location>
        <begin position="1"/>
        <end position="17"/>
    </location>
</feature>
<evidence type="ECO:0000256" key="2">
    <source>
        <dbReference type="SAM" id="SignalP"/>
    </source>
</evidence>
<feature type="transmembrane region" description="Helical" evidence="1">
    <location>
        <begin position="33"/>
        <end position="61"/>
    </location>
</feature>
<dbReference type="EMBL" id="VEVO01000008">
    <property type="protein sequence ID" value="KAF0038057.1"/>
    <property type="molecule type" value="Genomic_DNA"/>
</dbReference>
<feature type="chain" id="PRO_5025561087" description="Vacuole membrane protein 1-like" evidence="2">
    <location>
        <begin position="18"/>
        <end position="398"/>
    </location>
</feature>
<proteinExistence type="predicted"/>
<protein>
    <recommendedName>
        <fullName evidence="5">Vacuole membrane protein 1-like</fullName>
    </recommendedName>
</protein>
<keyword evidence="1" id="KW-1133">Transmembrane helix</keyword>
<keyword evidence="2" id="KW-0732">Signal</keyword>
<dbReference type="AlphaFoldDB" id="A0A6A4SWX9"/>
<dbReference type="Proteomes" id="UP000438429">
    <property type="component" value="Unassembled WGS sequence"/>
</dbReference>
<keyword evidence="1" id="KW-0472">Membrane</keyword>
<comment type="caution">
    <text evidence="3">The sequence shown here is derived from an EMBL/GenBank/DDBJ whole genome shotgun (WGS) entry which is preliminary data.</text>
</comment>
<evidence type="ECO:0000313" key="3">
    <source>
        <dbReference type="EMBL" id="KAF0038057.1"/>
    </source>
</evidence>
<reference evidence="3 4" key="1">
    <citation type="submission" date="2019-06" db="EMBL/GenBank/DDBJ databases">
        <title>Draft genomes of female and male turbot (Scophthalmus maximus).</title>
        <authorList>
            <person name="Xu H."/>
            <person name="Xu X.-W."/>
            <person name="Shao C."/>
            <person name="Chen S."/>
        </authorList>
    </citation>
    <scope>NUCLEOTIDE SEQUENCE [LARGE SCALE GENOMIC DNA]</scope>
    <source>
        <strain evidence="3">Ysfricsl-2016a</strain>
        <tissue evidence="3">Blood</tissue>
    </source>
</reference>
<gene>
    <name evidence="3" type="ORF">F2P81_008541</name>
</gene>
<organism evidence="3 4">
    <name type="scientific">Scophthalmus maximus</name>
    <name type="common">Turbot</name>
    <name type="synonym">Psetta maxima</name>
    <dbReference type="NCBI Taxonomy" id="52904"/>
    <lineage>
        <taxon>Eukaryota</taxon>
        <taxon>Metazoa</taxon>
        <taxon>Chordata</taxon>
        <taxon>Craniata</taxon>
        <taxon>Vertebrata</taxon>
        <taxon>Euteleostomi</taxon>
        <taxon>Actinopterygii</taxon>
        <taxon>Neopterygii</taxon>
        <taxon>Teleostei</taxon>
        <taxon>Neoteleostei</taxon>
        <taxon>Acanthomorphata</taxon>
        <taxon>Carangaria</taxon>
        <taxon>Pleuronectiformes</taxon>
        <taxon>Pleuronectoidei</taxon>
        <taxon>Scophthalmidae</taxon>
        <taxon>Scophthalmus</taxon>
    </lineage>
</organism>
<keyword evidence="1" id="KW-0812">Transmembrane</keyword>
<evidence type="ECO:0000313" key="4">
    <source>
        <dbReference type="Proteomes" id="UP000438429"/>
    </source>
</evidence>
<accession>A0A6A4SWX9</accession>
<sequence length="398" mass="43598">MVFGLLILLILLSIAYCTEETYQKYVRYMEKKTLWCACWVSLGILSLLGLGTGLHTFLLYLGPHIASVTLAAHECGSVDFPEPPYPDQIICPQHAAAELGSDAEPVGVESVGVGPAAVQESISLWTIMSKVRLEACVWISDSDFTINDVIPSQVRTLQGTAIGELPPYFMAWAARLSGADPDDEDHQTFETTLDQSQCAQPTDAAAGMPDVQSNCGTGTRVYSVSWGEFFSIDADVLEASGMDQVHGCSKLFERRGKCILGKICVTALKRDFCGAVKKDRDFATRANVAVQKIIHKVGFLGILACASIPNPLWTLSGPIVEFFWCNTHRESSYQNAHSETVCDRHLQQTNSGVDGVPHRHTKALSERGALRSECNCSFDDLTLYSLIKSVLQIISRRL</sequence>